<dbReference type="AlphaFoldDB" id="A0A7R8VFT4"/>
<feature type="region of interest" description="Disordered" evidence="3">
    <location>
        <begin position="416"/>
        <end position="443"/>
    </location>
</feature>
<name>A0A7R8VFT4_TIMDO</name>
<sequence>MSTNKNQFNVQRRIRHGISTKTKEADAVKNTTAFLCGAVRLKAQQDYLDRAQGVFLSNMRALEQPVIKGFNTLYKQLNDKRCEESDQMNQTLFGIVQSLKQLKTDVVSEERLKTYDVDHYRKVVFDLENKITLFKKTSSQRYAELMAEESSLTASLQGLERKLEEWSRPLSYTNLQPPPLLARAAPATVTAANEDMAQEVVDFQNFLRETGGHTNGWEEQDHLQFLKICRQHSGKPSLLQALASSLPHISEDEIEVHKKWFQQYNALKKAQQRAINDWKKNKEKKKEEKIEPLELVEHINKPEHFKTSPETKQKIEDWKRSLQLQKELEYLHHLEEKEKEQMRQRSRTLLQERKKEEVLRYREEKWTKEQSALLARQRRELREVEERAARANVLIKVYREQDEVYVARQRFLKEHKESERLKQRTSSSQVEHHNGSVQAKRDPERLLQATEVWKERCKKQNTAANQVSRPLLHLRNMPRFTPPLLSLNSSLHLVISFQPSSPSLTVPRQSLLSPPPCLLPPALICTTSSPRPVLLSPLSHTTSCIHPEQEVVCLDHDRVDPNQLQSILLQPTLLISRSLNLNSLDLVP</sequence>
<evidence type="ECO:0000256" key="2">
    <source>
        <dbReference type="SAM" id="Coils"/>
    </source>
</evidence>
<accession>A0A7R8VFT4</accession>
<evidence type="ECO:0000256" key="3">
    <source>
        <dbReference type="SAM" id="MobiDB-lite"/>
    </source>
</evidence>
<organism evidence="4">
    <name type="scientific">Timema douglasi</name>
    <name type="common">Walking stick</name>
    <dbReference type="NCBI Taxonomy" id="61478"/>
    <lineage>
        <taxon>Eukaryota</taxon>
        <taxon>Metazoa</taxon>
        <taxon>Ecdysozoa</taxon>
        <taxon>Arthropoda</taxon>
        <taxon>Hexapoda</taxon>
        <taxon>Insecta</taxon>
        <taxon>Pterygota</taxon>
        <taxon>Neoptera</taxon>
        <taxon>Polyneoptera</taxon>
        <taxon>Phasmatodea</taxon>
        <taxon>Timematodea</taxon>
        <taxon>Timematoidea</taxon>
        <taxon>Timematidae</taxon>
        <taxon>Timema</taxon>
    </lineage>
</organism>
<dbReference type="PANTHER" id="PTHR21549">
    <property type="entry name" value="MUTATED IN BLADDER CANCER 1"/>
    <property type="match status" value="1"/>
</dbReference>
<keyword evidence="1 2" id="KW-0175">Coiled coil</keyword>
<evidence type="ECO:0000313" key="4">
    <source>
        <dbReference type="EMBL" id="CAD7196302.1"/>
    </source>
</evidence>
<feature type="compositionally biased region" description="Basic and acidic residues" evidence="3">
    <location>
        <begin position="430"/>
        <end position="443"/>
    </location>
</feature>
<protein>
    <recommendedName>
        <fullName evidence="5">Coiled-coil domain containing 112</fullName>
    </recommendedName>
</protein>
<dbReference type="InterPro" id="IPR039902">
    <property type="entry name" value="CCDC148/CCDC112"/>
</dbReference>
<dbReference type="PANTHER" id="PTHR21549:SF0">
    <property type="entry name" value="COILED-COIL DOMAIN-CONTAINING PROTEIN 112"/>
    <property type="match status" value="1"/>
</dbReference>
<proteinExistence type="predicted"/>
<evidence type="ECO:0008006" key="5">
    <source>
        <dbReference type="Google" id="ProtNLM"/>
    </source>
</evidence>
<reference evidence="4" key="1">
    <citation type="submission" date="2020-11" db="EMBL/GenBank/DDBJ databases">
        <authorList>
            <person name="Tran Van P."/>
        </authorList>
    </citation>
    <scope>NUCLEOTIDE SEQUENCE</scope>
</reference>
<evidence type="ECO:0000256" key="1">
    <source>
        <dbReference type="ARBA" id="ARBA00023054"/>
    </source>
</evidence>
<gene>
    <name evidence="4" type="ORF">TDIB3V08_LOCUS2653</name>
</gene>
<feature type="coiled-coil region" evidence="2">
    <location>
        <begin position="367"/>
        <end position="401"/>
    </location>
</feature>
<dbReference type="EMBL" id="OA565098">
    <property type="protein sequence ID" value="CAD7196302.1"/>
    <property type="molecule type" value="Genomic_DNA"/>
</dbReference>